<dbReference type="PANTHER" id="PTHR30204">
    <property type="entry name" value="REDOX-CYCLING DRUG-SENSING TRANSCRIPTIONAL ACTIVATOR SOXR"/>
    <property type="match status" value="1"/>
</dbReference>
<dbReference type="AlphaFoldDB" id="A0A8J3T3H7"/>
<dbReference type="RefSeq" id="WP_239130299.1">
    <property type="nucleotide sequence ID" value="NZ_BOOK01000016.1"/>
</dbReference>
<dbReference type="Proteomes" id="UP000634476">
    <property type="component" value="Unassembled WGS sequence"/>
</dbReference>
<dbReference type="Gene3D" id="1.10.1660.10">
    <property type="match status" value="1"/>
</dbReference>
<organism evidence="3 4">
    <name type="scientific">Planobispora takensis</name>
    <dbReference type="NCBI Taxonomy" id="1367882"/>
    <lineage>
        <taxon>Bacteria</taxon>
        <taxon>Bacillati</taxon>
        <taxon>Actinomycetota</taxon>
        <taxon>Actinomycetes</taxon>
        <taxon>Streptosporangiales</taxon>
        <taxon>Streptosporangiaceae</taxon>
        <taxon>Planobispora</taxon>
    </lineage>
</organism>
<reference evidence="3" key="1">
    <citation type="submission" date="2021-01" db="EMBL/GenBank/DDBJ databases">
        <title>Whole genome shotgun sequence of Planobispora takensis NBRC 109077.</title>
        <authorList>
            <person name="Komaki H."/>
            <person name="Tamura T."/>
        </authorList>
    </citation>
    <scope>NUCLEOTIDE SEQUENCE</scope>
    <source>
        <strain evidence="3">NBRC 109077</strain>
    </source>
</reference>
<evidence type="ECO:0000256" key="1">
    <source>
        <dbReference type="ARBA" id="ARBA00023125"/>
    </source>
</evidence>
<dbReference type="Pfam" id="PF13411">
    <property type="entry name" value="MerR_1"/>
    <property type="match status" value="1"/>
</dbReference>
<proteinExistence type="predicted"/>
<dbReference type="GO" id="GO:0003700">
    <property type="term" value="F:DNA-binding transcription factor activity"/>
    <property type="evidence" value="ECO:0007669"/>
    <property type="project" value="InterPro"/>
</dbReference>
<accession>A0A8J3T3H7</accession>
<keyword evidence="4" id="KW-1185">Reference proteome</keyword>
<dbReference type="PANTHER" id="PTHR30204:SF93">
    <property type="entry name" value="HTH MERR-TYPE DOMAIN-CONTAINING PROTEIN"/>
    <property type="match status" value="1"/>
</dbReference>
<sequence>MSDGFMDDGCTDDGFMDDGGSETFTIGALSARTGMPVRTIRYWSDIGALPPAGRSEGGYRLYDAGSAARLELIRTLRELGLGLRDVRRVLEREATVAAVAAVHIKALDAQMRTLRLRRAVLGTVVRRQSGTEEMKLLNDLARLSAEERRRIIEEFAAEVFGGVDVDPDIGARMRHTAVDLPDDPTPEQVEAWVELAGLVRDPDFRRRMREMVEHNARGRTGEGPQRESGASMWFAKKVVWLVGEARERGVAPDSPEAADVLDRLLGDMDEAGRAGVLRRLEAGMYSEAERYRRLVAVLRGRPPKPFHGEDFAWLAAALRAAG</sequence>
<dbReference type="PROSITE" id="PS50937">
    <property type="entry name" value="HTH_MERR_2"/>
    <property type="match status" value="1"/>
</dbReference>
<dbReference type="CDD" id="cd00592">
    <property type="entry name" value="HTH_MerR-like"/>
    <property type="match status" value="1"/>
</dbReference>
<comment type="caution">
    <text evidence="3">The sequence shown here is derived from an EMBL/GenBank/DDBJ whole genome shotgun (WGS) entry which is preliminary data.</text>
</comment>
<dbReference type="GO" id="GO:0003677">
    <property type="term" value="F:DNA binding"/>
    <property type="evidence" value="ECO:0007669"/>
    <property type="project" value="UniProtKB-KW"/>
</dbReference>
<dbReference type="InterPro" id="IPR009061">
    <property type="entry name" value="DNA-bd_dom_put_sf"/>
</dbReference>
<gene>
    <name evidence="3" type="ORF">Pta02_23870</name>
</gene>
<evidence type="ECO:0000313" key="3">
    <source>
        <dbReference type="EMBL" id="GII00379.1"/>
    </source>
</evidence>
<feature type="domain" description="HTH merR-type" evidence="2">
    <location>
        <begin position="23"/>
        <end position="92"/>
    </location>
</feature>
<keyword evidence="1" id="KW-0238">DNA-binding</keyword>
<evidence type="ECO:0000259" key="2">
    <source>
        <dbReference type="PROSITE" id="PS50937"/>
    </source>
</evidence>
<dbReference type="SUPFAM" id="SSF46955">
    <property type="entry name" value="Putative DNA-binding domain"/>
    <property type="match status" value="1"/>
</dbReference>
<dbReference type="PRINTS" id="PR00040">
    <property type="entry name" value="HTHMERR"/>
</dbReference>
<name>A0A8J3T3H7_9ACTN</name>
<dbReference type="SMART" id="SM00422">
    <property type="entry name" value="HTH_MERR"/>
    <property type="match status" value="1"/>
</dbReference>
<dbReference type="InterPro" id="IPR047057">
    <property type="entry name" value="MerR_fam"/>
</dbReference>
<dbReference type="EMBL" id="BOOK01000016">
    <property type="protein sequence ID" value="GII00379.1"/>
    <property type="molecule type" value="Genomic_DNA"/>
</dbReference>
<evidence type="ECO:0000313" key="4">
    <source>
        <dbReference type="Proteomes" id="UP000634476"/>
    </source>
</evidence>
<protein>
    <submittedName>
        <fullName evidence="3">MerR family transcriptional regulator</fullName>
    </submittedName>
</protein>
<dbReference type="InterPro" id="IPR000551">
    <property type="entry name" value="MerR-type_HTH_dom"/>
</dbReference>